<sequence>MNARTSSTVIAGLAAVNPIPKAWRSSNRDGRDKSGQDMRHMGRTGSDGRAR</sequence>
<accession>A0A937CW48</accession>
<evidence type="ECO:0000313" key="2">
    <source>
        <dbReference type="EMBL" id="MBL0402868.1"/>
    </source>
</evidence>
<dbReference type="Proteomes" id="UP000605848">
    <property type="component" value="Unassembled WGS sequence"/>
</dbReference>
<reference evidence="2" key="1">
    <citation type="submission" date="2021-01" db="EMBL/GenBank/DDBJ databases">
        <title>Microvirga sp.</title>
        <authorList>
            <person name="Kim M.K."/>
        </authorList>
    </citation>
    <scope>NUCLEOTIDE SEQUENCE</scope>
    <source>
        <strain evidence="2">5420S-16</strain>
    </source>
</reference>
<feature type="compositionally biased region" description="Basic and acidic residues" evidence="1">
    <location>
        <begin position="26"/>
        <end position="51"/>
    </location>
</feature>
<feature type="region of interest" description="Disordered" evidence="1">
    <location>
        <begin position="18"/>
        <end position="51"/>
    </location>
</feature>
<dbReference type="EMBL" id="JAEQMY010000002">
    <property type="protein sequence ID" value="MBL0402868.1"/>
    <property type="molecule type" value="Genomic_DNA"/>
</dbReference>
<dbReference type="RefSeq" id="WP_202055598.1">
    <property type="nucleotide sequence ID" value="NZ_JAEQMY010000002.1"/>
</dbReference>
<dbReference type="AlphaFoldDB" id="A0A937CW48"/>
<gene>
    <name evidence="2" type="ORF">JKG68_02695</name>
</gene>
<evidence type="ECO:0000256" key="1">
    <source>
        <dbReference type="SAM" id="MobiDB-lite"/>
    </source>
</evidence>
<protein>
    <submittedName>
        <fullName evidence="2">Uncharacterized protein</fullName>
    </submittedName>
</protein>
<keyword evidence="3" id="KW-1185">Reference proteome</keyword>
<comment type="caution">
    <text evidence="2">The sequence shown here is derived from an EMBL/GenBank/DDBJ whole genome shotgun (WGS) entry which is preliminary data.</text>
</comment>
<name>A0A937CW48_9HYPH</name>
<evidence type="ECO:0000313" key="3">
    <source>
        <dbReference type="Proteomes" id="UP000605848"/>
    </source>
</evidence>
<organism evidence="2 3">
    <name type="scientific">Microvirga aerilata</name>
    <dbReference type="NCBI Taxonomy" id="670292"/>
    <lineage>
        <taxon>Bacteria</taxon>
        <taxon>Pseudomonadati</taxon>
        <taxon>Pseudomonadota</taxon>
        <taxon>Alphaproteobacteria</taxon>
        <taxon>Hyphomicrobiales</taxon>
        <taxon>Methylobacteriaceae</taxon>
        <taxon>Microvirga</taxon>
    </lineage>
</organism>
<proteinExistence type="predicted"/>